<protein>
    <recommendedName>
        <fullName evidence="6">Probable membrane transporter protein</fullName>
    </recommendedName>
</protein>
<comment type="subcellular location">
    <subcellularLocation>
        <location evidence="6">Cell membrane</location>
        <topology evidence="6">Multi-pass membrane protein</topology>
    </subcellularLocation>
    <subcellularLocation>
        <location evidence="1">Membrane</location>
        <topology evidence="1">Multi-pass membrane protein</topology>
    </subcellularLocation>
</comment>
<keyword evidence="3 6" id="KW-0812">Transmembrane</keyword>
<dbReference type="Pfam" id="PF01925">
    <property type="entry name" value="TauE"/>
    <property type="match status" value="1"/>
</dbReference>
<feature type="transmembrane region" description="Helical" evidence="6">
    <location>
        <begin position="212"/>
        <end position="238"/>
    </location>
</feature>
<comment type="caution">
    <text evidence="7">The sequence shown here is derived from an EMBL/GenBank/DDBJ whole genome shotgun (WGS) entry which is preliminary data.</text>
</comment>
<proteinExistence type="inferred from homology"/>
<dbReference type="OrthoDB" id="457670at2"/>
<dbReference type="EMBL" id="NQJF01000004">
    <property type="protein sequence ID" value="OYD25142.1"/>
    <property type="molecule type" value="Genomic_DNA"/>
</dbReference>
<keyword evidence="10" id="KW-1185">Reference proteome</keyword>
<name>A0A235CKT1_9GAMM</name>
<evidence type="ECO:0000313" key="7">
    <source>
        <dbReference type="EMBL" id="OYD25142.1"/>
    </source>
</evidence>
<dbReference type="EMBL" id="SODO01000001">
    <property type="protein sequence ID" value="TDW62574.1"/>
    <property type="molecule type" value="Genomic_DNA"/>
</dbReference>
<keyword evidence="6" id="KW-1003">Cell membrane</keyword>
<keyword evidence="4 6" id="KW-1133">Transmembrane helix</keyword>
<accession>A0A235CKT1</accession>
<evidence type="ECO:0000256" key="5">
    <source>
        <dbReference type="ARBA" id="ARBA00023136"/>
    </source>
</evidence>
<evidence type="ECO:0000256" key="6">
    <source>
        <dbReference type="RuleBase" id="RU363041"/>
    </source>
</evidence>
<feature type="transmembrane region" description="Helical" evidence="6">
    <location>
        <begin position="88"/>
        <end position="121"/>
    </location>
</feature>
<evidence type="ECO:0000256" key="1">
    <source>
        <dbReference type="ARBA" id="ARBA00004141"/>
    </source>
</evidence>
<evidence type="ECO:0000256" key="4">
    <source>
        <dbReference type="ARBA" id="ARBA00022989"/>
    </source>
</evidence>
<dbReference type="Proteomes" id="UP000295058">
    <property type="component" value="Unassembled WGS sequence"/>
</dbReference>
<feature type="transmembrane region" description="Helical" evidence="6">
    <location>
        <begin position="50"/>
        <end position="67"/>
    </location>
</feature>
<feature type="transmembrane region" description="Helical" evidence="6">
    <location>
        <begin position="7"/>
        <end position="30"/>
    </location>
</feature>
<comment type="similarity">
    <text evidence="2 6">Belongs to the 4-toluene sulfonate uptake permease (TSUP) (TC 2.A.102) family.</text>
</comment>
<dbReference type="PANTHER" id="PTHR43483:SF3">
    <property type="entry name" value="MEMBRANE TRANSPORTER PROTEIN HI_0806-RELATED"/>
    <property type="match status" value="1"/>
</dbReference>
<gene>
    <name evidence="7" type="ORF">B6S09_05510</name>
    <name evidence="8" type="ORF">LY04_00648</name>
</gene>
<dbReference type="PANTHER" id="PTHR43483">
    <property type="entry name" value="MEMBRANE TRANSPORTER PROTEIN HI_0806-RELATED"/>
    <property type="match status" value="1"/>
</dbReference>
<dbReference type="AlphaFoldDB" id="A0A235CKT1"/>
<evidence type="ECO:0000256" key="3">
    <source>
        <dbReference type="ARBA" id="ARBA00022692"/>
    </source>
</evidence>
<sequence length="273" mass="28226">MIDLTFALYYALLGVGVGFIAGLVGVGGGGLTVPAFTLLFTAQGIAGQEVVHMALGTSMAAMIFTTFSSMRAHYTQGHVNASLVTRMAVGAMVGTLIATTIAAAVNGVALAVFFSLFMLYVAYKMFQTKSEKTNPKPHTAVANISVGSLIGMVSALVSVSGAGMIVPYLMGQNLNVKQAVGTSAAIGFPLAVAGTLGYLVNGWQHTSLEQLTFGYVYLPAVALFSLASYFSAPLGVAYATRLPAASLKKVLGVLSLLLSLKMLTHIVGEMGLV</sequence>
<evidence type="ECO:0000313" key="8">
    <source>
        <dbReference type="EMBL" id="TDW62574.1"/>
    </source>
</evidence>
<organism evidence="7 9">
    <name type="scientific">Oceanimonas baumannii</name>
    <dbReference type="NCBI Taxonomy" id="129578"/>
    <lineage>
        <taxon>Bacteria</taxon>
        <taxon>Pseudomonadati</taxon>
        <taxon>Pseudomonadota</taxon>
        <taxon>Gammaproteobacteria</taxon>
        <taxon>Aeromonadales</taxon>
        <taxon>Aeromonadaceae</taxon>
        <taxon>Oceanimonas</taxon>
    </lineage>
</organism>
<reference evidence="7 9" key="1">
    <citation type="submission" date="2017-08" db="EMBL/GenBank/DDBJ databases">
        <title>Draft Genome Sequence of the Marine Bacterium Oceanimonas baumannii ATCC 700832.</title>
        <authorList>
            <person name="Mcclelland W.D."/>
            <person name="Brennan M.A."/>
            <person name="Trachtenberg A.M."/>
            <person name="Maclea K.S."/>
        </authorList>
    </citation>
    <scope>NUCLEOTIDE SEQUENCE [LARGE SCALE GENOMIC DNA]</scope>
    <source>
        <strain evidence="7 9">ATCC 700832</strain>
    </source>
</reference>
<evidence type="ECO:0000256" key="2">
    <source>
        <dbReference type="ARBA" id="ARBA00009142"/>
    </source>
</evidence>
<dbReference type="InterPro" id="IPR002781">
    <property type="entry name" value="TM_pro_TauE-like"/>
</dbReference>
<evidence type="ECO:0000313" key="10">
    <source>
        <dbReference type="Proteomes" id="UP000295058"/>
    </source>
</evidence>
<dbReference type="GO" id="GO:0005886">
    <property type="term" value="C:plasma membrane"/>
    <property type="evidence" value="ECO:0007669"/>
    <property type="project" value="UniProtKB-SubCell"/>
</dbReference>
<reference evidence="8 10" key="2">
    <citation type="submission" date="2019-03" db="EMBL/GenBank/DDBJ databases">
        <title>Genomic Encyclopedia of Archaeal and Bacterial Type Strains, Phase II (KMG-II): from individual species to whole genera.</title>
        <authorList>
            <person name="Goeker M."/>
        </authorList>
    </citation>
    <scope>NUCLEOTIDE SEQUENCE [LARGE SCALE GENOMIC DNA]</scope>
    <source>
        <strain evidence="8 10">DSM 15594</strain>
    </source>
</reference>
<keyword evidence="5 6" id="KW-0472">Membrane</keyword>
<feature type="transmembrane region" description="Helical" evidence="6">
    <location>
        <begin position="179"/>
        <end position="200"/>
    </location>
</feature>
<feature type="transmembrane region" description="Helical" evidence="6">
    <location>
        <begin position="141"/>
        <end position="167"/>
    </location>
</feature>
<feature type="transmembrane region" description="Helical" evidence="6">
    <location>
        <begin position="250"/>
        <end position="268"/>
    </location>
</feature>
<dbReference type="Proteomes" id="UP000243640">
    <property type="component" value="Unassembled WGS sequence"/>
</dbReference>
<evidence type="ECO:0000313" key="9">
    <source>
        <dbReference type="Proteomes" id="UP000243640"/>
    </source>
</evidence>
<dbReference type="RefSeq" id="WP_094277510.1">
    <property type="nucleotide sequence ID" value="NZ_NQJF01000004.1"/>
</dbReference>